<dbReference type="Proteomes" id="UP000294546">
    <property type="component" value="Unassembled WGS sequence"/>
</dbReference>
<organism evidence="2 3">
    <name type="scientific">Marinobacterium mangrovicola</name>
    <dbReference type="NCBI Taxonomy" id="1476959"/>
    <lineage>
        <taxon>Bacteria</taxon>
        <taxon>Pseudomonadati</taxon>
        <taxon>Pseudomonadota</taxon>
        <taxon>Gammaproteobacteria</taxon>
        <taxon>Oceanospirillales</taxon>
        <taxon>Oceanospirillaceae</taxon>
        <taxon>Marinobacterium</taxon>
    </lineage>
</organism>
<dbReference type="Gene3D" id="3.40.50.1820">
    <property type="entry name" value="alpha/beta hydrolase"/>
    <property type="match status" value="1"/>
</dbReference>
<evidence type="ECO:0000259" key="1">
    <source>
        <dbReference type="Pfam" id="PF01738"/>
    </source>
</evidence>
<accession>A0A4R1G9H4</accession>
<dbReference type="InterPro" id="IPR029058">
    <property type="entry name" value="AB_hydrolase_fold"/>
</dbReference>
<dbReference type="AlphaFoldDB" id="A0A4R1G9H4"/>
<dbReference type="GO" id="GO:0016787">
    <property type="term" value="F:hydrolase activity"/>
    <property type="evidence" value="ECO:0007669"/>
    <property type="project" value="InterPro"/>
</dbReference>
<feature type="domain" description="Dienelactone hydrolase" evidence="1">
    <location>
        <begin position="67"/>
        <end position="272"/>
    </location>
</feature>
<proteinExistence type="predicted"/>
<name>A0A4R1G9H4_9GAMM</name>
<gene>
    <name evidence="2" type="ORF">CLV83_4472</name>
</gene>
<dbReference type="InterPro" id="IPR051049">
    <property type="entry name" value="Dienelactone_hydrolase-like"/>
</dbReference>
<evidence type="ECO:0000313" key="3">
    <source>
        <dbReference type="Proteomes" id="UP000294546"/>
    </source>
</evidence>
<protein>
    <submittedName>
        <fullName evidence="2">Carboxymethylenebutenolidase</fullName>
    </submittedName>
</protein>
<dbReference type="PANTHER" id="PTHR46623:SF6">
    <property type="entry name" value="ALPHA_BETA-HYDROLASES SUPERFAMILY PROTEIN"/>
    <property type="match status" value="1"/>
</dbReference>
<keyword evidence="3" id="KW-1185">Reference proteome</keyword>
<dbReference type="PANTHER" id="PTHR46623">
    <property type="entry name" value="CARBOXYMETHYLENEBUTENOLIDASE-RELATED"/>
    <property type="match status" value="1"/>
</dbReference>
<dbReference type="InterPro" id="IPR002925">
    <property type="entry name" value="Dienelactn_hydro"/>
</dbReference>
<dbReference type="SUPFAM" id="SSF53474">
    <property type="entry name" value="alpha/beta-Hydrolases"/>
    <property type="match status" value="1"/>
</dbReference>
<comment type="caution">
    <text evidence="2">The sequence shown here is derived from an EMBL/GenBank/DDBJ whole genome shotgun (WGS) entry which is preliminary data.</text>
</comment>
<dbReference type="Pfam" id="PF01738">
    <property type="entry name" value="DLH"/>
    <property type="match status" value="1"/>
</dbReference>
<dbReference type="RefSeq" id="WP_132298047.1">
    <property type="nucleotide sequence ID" value="NZ_SMFU01000015.1"/>
</dbReference>
<dbReference type="EMBL" id="SMFU01000015">
    <property type="protein sequence ID" value="TCK02289.1"/>
    <property type="molecule type" value="Genomic_DNA"/>
</dbReference>
<evidence type="ECO:0000313" key="2">
    <source>
        <dbReference type="EMBL" id="TCK02289.1"/>
    </source>
</evidence>
<sequence length="275" mass="29369">MCDITGCGQKHSDKPLPTAPLEQRRAFLKGMAALPLAVVLADSQLAQAAGERMEKVSLALPGGQTANAYLALPEGVDKAPTVLLIHEWWGLNDQIKAVAAELAQLGFAALAVDLYNGEYGSTPEEANALRMALDSEVATQTLVGWIDWLKQHPNSTGKVATLGWCFGGGWSLNASLATPVDATVIYYGSVAKTAEELAPLESPVLGHFGTLDNNINEEMVGGFEKAMAEAGKTDLEVNWYVADHAFANPTGSRYDEEDAALAWSRTVTFLHKKLG</sequence>
<dbReference type="OrthoDB" id="9787933at2"/>
<reference evidence="2 3" key="1">
    <citation type="submission" date="2019-03" db="EMBL/GenBank/DDBJ databases">
        <title>Genomic Encyclopedia of Archaeal and Bacterial Type Strains, Phase II (KMG-II): from individual species to whole genera.</title>
        <authorList>
            <person name="Goeker M."/>
        </authorList>
    </citation>
    <scope>NUCLEOTIDE SEQUENCE [LARGE SCALE GENOMIC DNA]</scope>
    <source>
        <strain evidence="2 3">DSM 27697</strain>
    </source>
</reference>